<organism evidence="2 3">
    <name type="scientific">Janthinobacterium fluminis</name>
    <dbReference type="NCBI Taxonomy" id="2987524"/>
    <lineage>
        <taxon>Bacteria</taxon>
        <taxon>Pseudomonadati</taxon>
        <taxon>Pseudomonadota</taxon>
        <taxon>Betaproteobacteria</taxon>
        <taxon>Burkholderiales</taxon>
        <taxon>Oxalobacteraceae</taxon>
        <taxon>Janthinobacterium</taxon>
    </lineage>
</organism>
<sequence length="143" mass="15421">MARGPAAAPAVQQRGWRPPFPGVAQVITRFFIQGYKLSIVSKLHKKIVTARLIGFGFFGLYIGGLFFRNGAYSQLLLMLPFAGVAGSSLYVASIAKCPNCKAKLMRDRFGLGLAKSARHCWSCNVDFRADALPAADAAQTPKG</sequence>
<proteinExistence type="predicted"/>
<evidence type="ECO:0000313" key="2">
    <source>
        <dbReference type="EMBL" id="MDC8759094.1"/>
    </source>
</evidence>
<keyword evidence="1" id="KW-0812">Transmembrane</keyword>
<evidence type="ECO:0000256" key="1">
    <source>
        <dbReference type="SAM" id="Phobius"/>
    </source>
</evidence>
<protein>
    <submittedName>
        <fullName evidence="2">Uncharacterized protein</fullName>
    </submittedName>
</protein>
<keyword evidence="1" id="KW-0472">Membrane</keyword>
<evidence type="ECO:0000313" key="3">
    <source>
        <dbReference type="Proteomes" id="UP001221208"/>
    </source>
</evidence>
<dbReference type="EMBL" id="JAQQXR010000006">
    <property type="protein sequence ID" value="MDC8759094.1"/>
    <property type="molecule type" value="Genomic_DNA"/>
</dbReference>
<name>A0ABT5K2F0_9BURK</name>
<keyword evidence="1" id="KW-1133">Transmembrane helix</keyword>
<comment type="caution">
    <text evidence="2">The sequence shown here is derived from an EMBL/GenBank/DDBJ whole genome shotgun (WGS) entry which is preliminary data.</text>
</comment>
<dbReference type="Proteomes" id="UP001221208">
    <property type="component" value="Unassembled WGS sequence"/>
</dbReference>
<feature type="transmembrane region" description="Helical" evidence="1">
    <location>
        <begin position="48"/>
        <end position="67"/>
    </location>
</feature>
<gene>
    <name evidence="2" type="ORF">OIK44_16055</name>
</gene>
<reference evidence="2 3" key="1">
    <citation type="submission" date="2022-10" db="EMBL/GenBank/DDBJ databases">
        <title>Janthinobacterium sp. hw3 Genome sequencing.</title>
        <authorList>
            <person name="Park S."/>
        </authorList>
    </citation>
    <scope>NUCLEOTIDE SEQUENCE [LARGE SCALE GENOMIC DNA]</scope>
    <source>
        <strain evidence="3">hw3</strain>
    </source>
</reference>
<accession>A0ABT5K2F0</accession>
<feature type="transmembrane region" description="Helical" evidence="1">
    <location>
        <begin position="73"/>
        <end position="95"/>
    </location>
</feature>
<keyword evidence="3" id="KW-1185">Reference proteome</keyword>